<organism evidence="1">
    <name type="scientific">uncultured Desulfobacterium sp</name>
    <dbReference type="NCBI Taxonomy" id="201089"/>
    <lineage>
        <taxon>Bacteria</taxon>
        <taxon>Pseudomonadati</taxon>
        <taxon>Thermodesulfobacteriota</taxon>
        <taxon>Desulfobacteria</taxon>
        <taxon>Desulfobacterales</taxon>
        <taxon>Desulfobacteriaceae</taxon>
        <taxon>Desulfobacterium</taxon>
        <taxon>environmental samples</taxon>
    </lineage>
</organism>
<name>A0A445MVW0_9BACT</name>
<reference evidence="1" key="1">
    <citation type="submission" date="2018-01" db="EMBL/GenBank/DDBJ databases">
        <authorList>
            <person name="Regsiter A."/>
            <person name="William W."/>
        </authorList>
    </citation>
    <scope>NUCLEOTIDE SEQUENCE</scope>
    <source>
        <strain evidence="1">TRIP AH-1</strain>
    </source>
</reference>
<accession>A0A445MVW0</accession>
<evidence type="ECO:0000313" key="1">
    <source>
        <dbReference type="EMBL" id="SPD73491.1"/>
    </source>
</evidence>
<dbReference type="AlphaFoldDB" id="A0A445MVW0"/>
<protein>
    <submittedName>
        <fullName evidence="1">Uncharacterized protein</fullName>
    </submittedName>
</protein>
<gene>
    <name evidence="1" type="ORF">PITCH_A190067</name>
</gene>
<dbReference type="EMBL" id="OJIN01000101">
    <property type="protein sequence ID" value="SPD73491.1"/>
    <property type="molecule type" value="Genomic_DNA"/>
</dbReference>
<proteinExistence type="predicted"/>
<sequence length="614" mass="71426">MNQDARKPKFDSEARDVLVLESFKKFILSLDYKNSKFILSLGAAKGYPTVESLQRYLEDSLKSFARNPDIKRIFYQIISNVKGNVKMSADEIETYLTEIILENDYSYWNQYVKESRSPEKTKAAVLRLIDIVLAKKLRQIVSHRIDNKDYSNPQVLINILNYFSEGRPIYILIVDSLIKIILEETYFDIEERGIACRIVVNNYRIENTLIYILTNKELDNRQKYLICTAIRAYQKVYWKMLLLDYDPGQEKETVAKTWFGVKDFESVRYYQAPKITNDYIDSIIAGDHVASTMYARYLVLSMDFEDLLRLLYVAIHDRGGFDHDEELIFALYKQLYTVMNDYRDICQMERQSARSLKSKLSDRSKETRLSEQPIISAVKRHADMTPMLETRTPHPLLPETVKNLEESGLLHLFKIWPIPEISQNLFNIVCKLKDRIPEGKEFAISHLLHREKLLAFLMRLDRAGIKIIKTDLPLITNAVQLETHNYFRQGQYFGSTGFWQFLAEKPPSVWYCARPHAVGNCLDQPLRHVILRIFLGSGELYRSPFIVDSTPRFGSIDEGIDEDGIVNSLLIRPGMFLLDIPQKIKTLWAMTQSAQMKTLQEVISKKISDANRAR</sequence>